<sequence length="156" mass="16821">MKKILLSMVLGGFVFFAGAQTTTNSYSYKTALGVKVWDGAGISLKHFVQGNNALEAVGFFWRDGFRLTGLYEIHGNINGAPGLKWYIGPGAHLGIYNPPGPNNSTTVGGIDGVLGLDYKINGAPINFSLDWQPSFEFGDNRGFVGSWGGFGVRYTF</sequence>
<evidence type="ECO:0008006" key="4">
    <source>
        <dbReference type="Google" id="ProtNLM"/>
    </source>
</evidence>
<dbReference type="OrthoDB" id="978645at2"/>
<organism evidence="2 3">
    <name type="scientific">Sediminibacterium ginsengisoli</name>
    <dbReference type="NCBI Taxonomy" id="413434"/>
    <lineage>
        <taxon>Bacteria</taxon>
        <taxon>Pseudomonadati</taxon>
        <taxon>Bacteroidota</taxon>
        <taxon>Chitinophagia</taxon>
        <taxon>Chitinophagales</taxon>
        <taxon>Chitinophagaceae</taxon>
        <taxon>Sediminibacterium</taxon>
    </lineage>
</organism>
<dbReference type="Proteomes" id="UP000190888">
    <property type="component" value="Unassembled WGS sequence"/>
</dbReference>
<gene>
    <name evidence="2" type="ORF">SAMN04488132_10788</name>
</gene>
<feature type="signal peptide" evidence="1">
    <location>
        <begin position="1"/>
        <end position="19"/>
    </location>
</feature>
<dbReference type="RefSeq" id="WP_078831865.1">
    <property type="nucleotide sequence ID" value="NZ_FUWH01000007.1"/>
</dbReference>
<evidence type="ECO:0000313" key="3">
    <source>
        <dbReference type="Proteomes" id="UP000190888"/>
    </source>
</evidence>
<proteinExistence type="predicted"/>
<dbReference type="STRING" id="413434.SAMN04488132_10788"/>
<dbReference type="EMBL" id="FUWH01000007">
    <property type="protein sequence ID" value="SJZ97544.1"/>
    <property type="molecule type" value="Genomic_DNA"/>
</dbReference>
<dbReference type="AlphaFoldDB" id="A0A1T4Q1F9"/>
<protein>
    <recommendedName>
        <fullName evidence="4">Outer membrane insertion C-terminal signal</fullName>
    </recommendedName>
</protein>
<keyword evidence="3" id="KW-1185">Reference proteome</keyword>
<keyword evidence="1" id="KW-0732">Signal</keyword>
<feature type="chain" id="PRO_5012662215" description="Outer membrane insertion C-terminal signal" evidence="1">
    <location>
        <begin position="20"/>
        <end position="156"/>
    </location>
</feature>
<evidence type="ECO:0000313" key="2">
    <source>
        <dbReference type="EMBL" id="SJZ97544.1"/>
    </source>
</evidence>
<name>A0A1T4Q1F9_9BACT</name>
<accession>A0A1T4Q1F9</accession>
<reference evidence="2 3" key="1">
    <citation type="submission" date="2017-02" db="EMBL/GenBank/DDBJ databases">
        <authorList>
            <person name="Peterson S.W."/>
        </authorList>
    </citation>
    <scope>NUCLEOTIDE SEQUENCE [LARGE SCALE GENOMIC DNA]</scope>
    <source>
        <strain evidence="2 3">DSM 22335</strain>
    </source>
</reference>
<evidence type="ECO:0000256" key="1">
    <source>
        <dbReference type="SAM" id="SignalP"/>
    </source>
</evidence>